<protein>
    <submittedName>
        <fullName evidence="2">Plectrovirus spv1-r8a2b orf 12 fused to orf 7 transmembrane protein</fullName>
    </submittedName>
</protein>
<organism evidence="2">
    <name type="scientific">Spiroplasma citri</name>
    <dbReference type="NCBI Taxonomy" id="2133"/>
    <lineage>
        <taxon>Bacteria</taxon>
        <taxon>Bacillati</taxon>
        <taxon>Mycoplasmatota</taxon>
        <taxon>Mollicutes</taxon>
        <taxon>Entomoplasmatales</taxon>
        <taxon>Spiroplasmataceae</taxon>
        <taxon>Spiroplasma</taxon>
    </lineage>
</organism>
<gene>
    <name evidence="2" type="primary">orf12+7</name>
    <name evidence="2" type="ORF">SPICINP12_003</name>
</gene>
<dbReference type="EMBL" id="AM285333">
    <property type="protein sequence ID" value="CAL00009.1"/>
    <property type="molecule type" value="Genomic_DNA"/>
</dbReference>
<sequence length="133" mass="15393">MPTWLTTIFSVVIVLAIFLYFGLLIYQKIKQIRGKKKDKKEIERKEDKKIMLGMYLTTAFNFLTAPTPKTMSEGMTGIWTGLSSALWKVKECITNILLEIMVFLGEAWIILIPFAIFCIIKILNFFRVMVKGF</sequence>
<proteinExistence type="predicted"/>
<feature type="transmembrane region" description="Helical" evidence="1">
    <location>
        <begin position="50"/>
        <end position="67"/>
    </location>
</feature>
<keyword evidence="1" id="KW-0472">Membrane</keyword>
<evidence type="ECO:0000313" key="2">
    <source>
        <dbReference type="EMBL" id="CAL00009.1"/>
    </source>
</evidence>
<keyword evidence="1" id="KW-1133">Transmembrane helix</keyword>
<reference evidence="2" key="1">
    <citation type="journal article" date="2010" name="Appl. Environ. Microbiol.">
        <title>Partial chromosome sequence of Spiroplasma citri reveals extensive viral invasion and important gene decay.</title>
        <authorList>
            <person name="Carle P."/>
            <person name="Saillard C."/>
            <person name="Carrere N."/>
            <person name="Carrere S."/>
            <person name="Duret S."/>
            <person name="Eveillard S."/>
            <person name="Gaurivaud P."/>
            <person name="Gourgues G."/>
            <person name="Gouzy J."/>
            <person name="Salar P."/>
            <person name="Verdin E."/>
            <person name="Breton M."/>
            <person name="Blanchard A."/>
            <person name="Laigret F."/>
            <person name="Bove J.M."/>
            <person name="Renaudin J."/>
            <person name="Foissac X."/>
        </authorList>
    </citation>
    <scope>NUCLEOTIDE SEQUENCE</scope>
    <source>
        <strain evidence="2">GII3-3X</strain>
    </source>
</reference>
<name>Q14KH1_SPICI</name>
<dbReference type="Pfam" id="PF11044">
    <property type="entry name" value="TMEMspv1-c74-12"/>
    <property type="match status" value="1"/>
</dbReference>
<feature type="transmembrane region" description="Helical" evidence="1">
    <location>
        <begin position="107"/>
        <end position="126"/>
    </location>
</feature>
<keyword evidence="1 2" id="KW-0812">Transmembrane</keyword>
<feature type="transmembrane region" description="Helical" evidence="1">
    <location>
        <begin position="6"/>
        <end position="29"/>
    </location>
</feature>
<accession>Q14KH1</accession>
<evidence type="ECO:0000256" key="1">
    <source>
        <dbReference type="SAM" id="Phobius"/>
    </source>
</evidence>
<dbReference type="AlphaFoldDB" id="Q14KH1"/>